<feature type="compositionally biased region" description="Low complexity" evidence="5">
    <location>
        <begin position="343"/>
        <end position="364"/>
    </location>
</feature>
<feature type="compositionally biased region" description="Polar residues" evidence="5">
    <location>
        <begin position="278"/>
        <end position="298"/>
    </location>
</feature>
<evidence type="ECO:0000256" key="2">
    <source>
        <dbReference type="ARBA" id="ARBA00022771"/>
    </source>
</evidence>
<reference evidence="8" key="1">
    <citation type="submission" date="2020-01" db="EMBL/GenBank/DDBJ databases">
        <authorList>
            <consortium name="DOE Joint Genome Institute"/>
            <person name="Haridas S."/>
            <person name="Albert R."/>
            <person name="Binder M."/>
            <person name="Bloem J."/>
            <person name="Labutti K."/>
            <person name="Salamov A."/>
            <person name="Andreopoulos B."/>
            <person name="Baker S.E."/>
            <person name="Barry K."/>
            <person name="Bills G."/>
            <person name="Bluhm B.H."/>
            <person name="Cannon C."/>
            <person name="Castanera R."/>
            <person name="Culley D.E."/>
            <person name="Daum C."/>
            <person name="Ezra D."/>
            <person name="Gonzalez J.B."/>
            <person name="Henrissat B."/>
            <person name="Kuo A."/>
            <person name="Liang C."/>
            <person name="Lipzen A."/>
            <person name="Lutzoni F."/>
            <person name="Magnuson J."/>
            <person name="Mondo S."/>
            <person name="Nolan M."/>
            <person name="Ohm R."/>
            <person name="Pangilinan J."/>
            <person name="Park H.-J."/>
            <person name="Ramirez L."/>
            <person name="Alfaro M."/>
            <person name="Sun H."/>
            <person name="Tritt A."/>
            <person name="Yoshinaga Y."/>
            <person name="Zwiers L.-H."/>
            <person name="Turgeon B.G."/>
            <person name="Goodwin S.B."/>
            <person name="Spatafora J.W."/>
            <person name="Crous P.W."/>
            <person name="Grigoriev I.V."/>
        </authorList>
    </citation>
    <scope>NUCLEOTIDE SEQUENCE</scope>
    <source>
        <strain evidence="8">CBS 342.82</strain>
    </source>
</reference>
<keyword evidence="3 4" id="KW-0862">Zinc</keyword>
<feature type="compositionally biased region" description="Polar residues" evidence="5">
    <location>
        <begin position="194"/>
        <end position="208"/>
    </location>
</feature>
<dbReference type="PROSITE" id="PS50103">
    <property type="entry name" value="ZF_C3H1"/>
    <property type="match status" value="1"/>
</dbReference>
<dbReference type="GeneID" id="54361925"/>
<dbReference type="InterPro" id="IPR036855">
    <property type="entry name" value="Znf_CCCH_sf"/>
</dbReference>
<reference evidence="8" key="3">
    <citation type="submission" date="2025-08" db="UniProtKB">
        <authorList>
            <consortium name="RefSeq"/>
        </authorList>
    </citation>
    <scope>IDENTIFICATION</scope>
    <source>
        <strain evidence="8">CBS 342.82</strain>
    </source>
</reference>
<dbReference type="SMART" id="SM00356">
    <property type="entry name" value="ZnF_C3H1"/>
    <property type="match status" value="1"/>
</dbReference>
<accession>A0A6J3MD71</accession>
<keyword evidence="7" id="KW-1185">Reference proteome</keyword>
<evidence type="ECO:0000313" key="7">
    <source>
        <dbReference type="Proteomes" id="UP000504637"/>
    </source>
</evidence>
<dbReference type="GO" id="GO:0008270">
    <property type="term" value="F:zinc ion binding"/>
    <property type="evidence" value="ECO:0007669"/>
    <property type="project" value="UniProtKB-KW"/>
</dbReference>
<keyword evidence="1 4" id="KW-0479">Metal-binding</keyword>
<gene>
    <name evidence="8" type="ORF">K489DRAFT_377308</name>
</gene>
<feature type="zinc finger region" description="C3H1-type" evidence="4">
    <location>
        <begin position="15"/>
        <end position="42"/>
    </location>
</feature>
<dbReference type="PANTHER" id="PTHR21099">
    <property type="entry name" value="RAD201"/>
    <property type="match status" value="1"/>
</dbReference>
<dbReference type="GO" id="GO:0005634">
    <property type="term" value="C:nucleus"/>
    <property type="evidence" value="ECO:0007669"/>
    <property type="project" value="TreeGrafter"/>
</dbReference>
<feature type="compositionally biased region" description="Low complexity" evidence="5">
    <location>
        <begin position="249"/>
        <end position="266"/>
    </location>
</feature>
<dbReference type="OrthoDB" id="20729at2759"/>
<protein>
    <recommendedName>
        <fullName evidence="6">C3H1-type domain-containing protein</fullName>
    </recommendedName>
</protein>
<dbReference type="Gene3D" id="4.10.1000.10">
    <property type="entry name" value="Zinc finger, CCCH-type"/>
    <property type="match status" value="1"/>
</dbReference>
<keyword evidence="2 4" id="KW-0863">Zinc-finger</keyword>
<reference evidence="8" key="2">
    <citation type="submission" date="2020-04" db="EMBL/GenBank/DDBJ databases">
        <authorList>
            <consortium name="NCBI Genome Project"/>
        </authorList>
    </citation>
    <scope>NUCLEOTIDE SEQUENCE</scope>
    <source>
        <strain evidence="8">CBS 342.82</strain>
    </source>
</reference>
<evidence type="ECO:0000256" key="1">
    <source>
        <dbReference type="ARBA" id="ARBA00022723"/>
    </source>
</evidence>
<organism evidence="8">
    <name type="scientific">Dissoconium aciculare CBS 342.82</name>
    <dbReference type="NCBI Taxonomy" id="1314786"/>
    <lineage>
        <taxon>Eukaryota</taxon>
        <taxon>Fungi</taxon>
        <taxon>Dikarya</taxon>
        <taxon>Ascomycota</taxon>
        <taxon>Pezizomycotina</taxon>
        <taxon>Dothideomycetes</taxon>
        <taxon>Dothideomycetidae</taxon>
        <taxon>Mycosphaerellales</taxon>
        <taxon>Dissoconiaceae</taxon>
        <taxon>Dissoconium</taxon>
    </lineage>
</organism>
<feature type="region of interest" description="Disordered" evidence="5">
    <location>
        <begin position="56"/>
        <end position="78"/>
    </location>
</feature>
<evidence type="ECO:0000256" key="4">
    <source>
        <dbReference type="PROSITE-ProRule" id="PRU00723"/>
    </source>
</evidence>
<dbReference type="PANTHER" id="PTHR21099:SF2">
    <property type="entry name" value="SI:CH211-113E8.11"/>
    <property type="match status" value="1"/>
</dbReference>
<dbReference type="RefSeq" id="XP_033461828.1">
    <property type="nucleotide sequence ID" value="XM_033604125.1"/>
</dbReference>
<feature type="domain" description="C3H1-type" evidence="6">
    <location>
        <begin position="15"/>
        <end position="42"/>
    </location>
</feature>
<dbReference type="AlphaFoldDB" id="A0A6J3MD71"/>
<evidence type="ECO:0000259" key="6">
    <source>
        <dbReference type="PROSITE" id="PS50103"/>
    </source>
</evidence>
<evidence type="ECO:0000313" key="8">
    <source>
        <dbReference type="RefSeq" id="XP_033461828.1"/>
    </source>
</evidence>
<sequence>MFGHNNNSNSRGGQSGNNQVCQFFLQGRCKFGDGCRNYHPKEQGTDQTQQNRFAPLQNGVNNRNQGSNGHNQSSASTANQTFLVTVDGIKADLTTERPLWPLSAYGPGLNAPRQLLEGDLEQSFEEVRLQHYIAQAAGAIPAYVNEEQAMLNRSNERVQAILRDLEGARKYVIDGQHEHPNRRDAVITPANDFPRNSVSNTPAANPQSGGFGALSSAAHNNGSAFGKPSGLGATNSAFGAPSQLGAATSGFGRSSSVGGGASSAFGQPSTLGGGGASGFSQPSTLGQTATFGQPSQPSAFGAPSALGSQKSAFGQPFQPSPFAAAQQQTQGNSNTSFGQPLQSSPFGGAQPPAASPFAQPPAASSGGGFSQPSTLGSNLNKPSPFAPANNQQGSSAFGAPSGLGLGGQASNSVSPFAQAQPPSQRNASPFGQQQPQQARTASPFAGGFQNAEAGSQLNKQVRRADDGTSFYLKPHPTEPHKQVKVKVWMPNGPPTAAHLDAEGPAEAYSDGSAVEEIKKIYATAMQRGTFEGSAMPELPPKREWLEWDV</sequence>
<feature type="region of interest" description="Disordered" evidence="5">
    <location>
        <begin position="249"/>
        <end position="462"/>
    </location>
</feature>
<proteinExistence type="predicted"/>
<feature type="region of interest" description="Disordered" evidence="5">
    <location>
        <begin position="186"/>
        <end position="215"/>
    </location>
</feature>
<feature type="compositionally biased region" description="Low complexity" evidence="5">
    <location>
        <begin position="312"/>
        <end position="330"/>
    </location>
</feature>
<evidence type="ECO:0000256" key="5">
    <source>
        <dbReference type="SAM" id="MobiDB-lite"/>
    </source>
</evidence>
<dbReference type="CDD" id="cd23954">
    <property type="entry name" value="AMO1_CTD"/>
    <property type="match status" value="1"/>
</dbReference>
<name>A0A6J3MD71_9PEZI</name>
<dbReference type="Proteomes" id="UP000504637">
    <property type="component" value="Unplaced"/>
</dbReference>
<dbReference type="InterPro" id="IPR000571">
    <property type="entry name" value="Znf_CCCH"/>
</dbReference>
<feature type="compositionally biased region" description="Polar residues" evidence="5">
    <location>
        <begin position="331"/>
        <end position="342"/>
    </location>
</feature>
<dbReference type="SUPFAM" id="SSF90229">
    <property type="entry name" value="CCCH zinc finger"/>
    <property type="match status" value="1"/>
</dbReference>
<feature type="compositionally biased region" description="Polar residues" evidence="5">
    <location>
        <begin position="408"/>
        <end position="440"/>
    </location>
</feature>
<evidence type="ECO:0000256" key="3">
    <source>
        <dbReference type="ARBA" id="ARBA00022833"/>
    </source>
</evidence>